<dbReference type="PANTHER" id="PTHR21660:SF1">
    <property type="entry name" value="ACYL-COENZYME A THIOESTERASE 13"/>
    <property type="match status" value="1"/>
</dbReference>
<dbReference type="Pfam" id="PF03061">
    <property type="entry name" value="4HBT"/>
    <property type="match status" value="1"/>
</dbReference>
<dbReference type="SUPFAM" id="SSF54637">
    <property type="entry name" value="Thioesterase/thiol ester dehydrase-isomerase"/>
    <property type="match status" value="1"/>
</dbReference>
<dbReference type="RefSeq" id="WP_073458614.1">
    <property type="nucleotide sequence ID" value="NZ_CALGVN010000033.1"/>
</dbReference>
<evidence type="ECO:0000259" key="3">
    <source>
        <dbReference type="Pfam" id="PF03061"/>
    </source>
</evidence>
<dbReference type="STRING" id="1848.SAMN05443637_115163"/>
<dbReference type="Gene3D" id="3.10.129.10">
    <property type="entry name" value="Hotdog Thioesterase"/>
    <property type="match status" value="1"/>
</dbReference>
<accession>A0A1M6WXT3</accession>
<keyword evidence="2" id="KW-0378">Hydrolase</keyword>
<dbReference type="OrthoDB" id="9813282at2"/>
<evidence type="ECO:0000313" key="4">
    <source>
        <dbReference type="EMBL" id="SHK98365.1"/>
    </source>
</evidence>
<protein>
    <submittedName>
        <fullName evidence="4">Uncharacterized domain 1-containing protein</fullName>
    </submittedName>
</protein>
<keyword evidence="5" id="KW-1185">Reference proteome</keyword>
<organism evidence="4 5">
    <name type="scientific">Pseudonocardia thermophila</name>
    <dbReference type="NCBI Taxonomy" id="1848"/>
    <lineage>
        <taxon>Bacteria</taxon>
        <taxon>Bacillati</taxon>
        <taxon>Actinomycetota</taxon>
        <taxon>Actinomycetes</taxon>
        <taxon>Pseudonocardiales</taxon>
        <taxon>Pseudonocardiaceae</taxon>
        <taxon>Pseudonocardia</taxon>
    </lineage>
</organism>
<comment type="similarity">
    <text evidence="1">Belongs to the thioesterase PaaI family.</text>
</comment>
<dbReference type="GO" id="GO:0047617">
    <property type="term" value="F:fatty acyl-CoA hydrolase activity"/>
    <property type="evidence" value="ECO:0007669"/>
    <property type="project" value="InterPro"/>
</dbReference>
<reference evidence="4 5" key="1">
    <citation type="submission" date="2016-11" db="EMBL/GenBank/DDBJ databases">
        <authorList>
            <person name="Jaros S."/>
            <person name="Januszkiewicz K."/>
            <person name="Wedrychowicz H."/>
        </authorList>
    </citation>
    <scope>NUCLEOTIDE SEQUENCE [LARGE SCALE GENOMIC DNA]</scope>
    <source>
        <strain evidence="4 5">DSM 43832</strain>
    </source>
</reference>
<sequence length="147" mass="15378">MTTTDVVRTQRDVLLAIRSGALPPPPAGAFLGLRIEEVEPGAAVFGWTPQQQHLNATGTVNGGLLATLADFALCCAVNDVPADAPVVTQNLTMNYLRPITLETGPLHARARVLHQGRRSATTEASIVDDGGRLHVHATATVALAGRG</sequence>
<dbReference type="AlphaFoldDB" id="A0A1M6WXT3"/>
<dbReference type="InterPro" id="IPR006683">
    <property type="entry name" value="Thioestr_dom"/>
</dbReference>
<evidence type="ECO:0000256" key="2">
    <source>
        <dbReference type="ARBA" id="ARBA00022801"/>
    </source>
</evidence>
<dbReference type="Proteomes" id="UP000184363">
    <property type="component" value="Unassembled WGS sequence"/>
</dbReference>
<dbReference type="PANTHER" id="PTHR21660">
    <property type="entry name" value="THIOESTERASE SUPERFAMILY MEMBER-RELATED"/>
    <property type="match status" value="1"/>
</dbReference>
<dbReference type="InterPro" id="IPR039298">
    <property type="entry name" value="ACOT13"/>
</dbReference>
<dbReference type="NCBIfam" id="TIGR00369">
    <property type="entry name" value="unchar_dom_1"/>
    <property type="match status" value="1"/>
</dbReference>
<dbReference type="InterPro" id="IPR003736">
    <property type="entry name" value="PAAI_dom"/>
</dbReference>
<dbReference type="InterPro" id="IPR029069">
    <property type="entry name" value="HotDog_dom_sf"/>
</dbReference>
<name>A0A1M6WXT3_PSETH</name>
<gene>
    <name evidence="4" type="ORF">SAMN05443637_115163</name>
</gene>
<dbReference type="EMBL" id="FRAP01000015">
    <property type="protein sequence ID" value="SHK98365.1"/>
    <property type="molecule type" value="Genomic_DNA"/>
</dbReference>
<feature type="domain" description="Thioesterase" evidence="3">
    <location>
        <begin position="58"/>
        <end position="133"/>
    </location>
</feature>
<proteinExistence type="inferred from homology"/>
<dbReference type="CDD" id="cd03443">
    <property type="entry name" value="PaaI_thioesterase"/>
    <property type="match status" value="1"/>
</dbReference>
<evidence type="ECO:0000313" key="5">
    <source>
        <dbReference type="Proteomes" id="UP000184363"/>
    </source>
</evidence>
<evidence type="ECO:0000256" key="1">
    <source>
        <dbReference type="ARBA" id="ARBA00008324"/>
    </source>
</evidence>